<sequence>MEPPLPNGIKIFPLDNITLARLSAADGSVVVTLEHYCLVSEIENHQYSIYAWDSSQKFWDKHQPLSASCARGMLKLDPPLPALENGQDYLLLKGSDDPSFEPELYTCTEGAVIHSGAPIYQLVLRPSQIAHQCFQCFRLEVDLGAKKERFMRCSGCKQAYYCSHKCQLADWSNTQSSHKQECSALAQGDFLLAWQKRGKRVGAEIPLGPTKPSAA</sequence>
<comment type="caution">
    <text evidence="6">The sequence shown here is derived from an EMBL/GenBank/DDBJ whole genome shotgun (WGS) entry which is preliminary data.</text>
</comment>
<protein>
    <recommendedName>
        <fullName evidence="5">MYND-type domain-containing protein</fullName>
    </recommendedName>
</protein>
<dbReference type="OrthoDB" id="3007465at2759"/>
<dbReference type="SUPFAM" id="SSF144232">
    <property type="entry name" value="HIT/MYND zinc finger-like"/>
    <property type="match status" value="1"/>
</dbReference>
<dbReference type="AlphaFoldDB" id="A0A1Y2DWT8"/>
<accession>A0A1Y2DWT8</accession>
<feature type="domain" description="MYND-type" evidence="5">
    <location>
        <begin position="133"/>
        <end position="182"/>
    </location>
</feature>
<keyword evidence="1" id="KW-0479">Metal-binding</keyword>
<dbReference type="EMBL" id="MCGR01000068">
    <property type="protein sequence ID" value="ORY63669.1"/>
    <property type="molecule type" value="Genomic_DNA"/>
</dbReference>
<evidence type="ECO:0000256" key="4">
    <source>
        <dbReference type="PROSITE-ProRule" id="PRU00134"/>
    </source>
</evidence>
<dbReference type="PROSITE" id="PS50865">
    <property type="entry name" value="ZF_MYND_2"/>
    <property type="match status" value="1"/>
</dbReference>
<dbReference type="InterPro" id="IPR002893">
    <property type="entry name" value="Znf_MYND"/>
</dbReference>
<evidence type="ECO:0000256" key="1">
    <source>
        <dbReference type="ARBA" id="ARBA00022723"/>
    </source>
</evidence>
<keyword evidence="3" id="KW-0862">Zinc</keyword>
<keyword evidence="7" id="KW-1185">Reference proteome</keyword>
<dbReference type="GO" id="GO:0008270">
    <property type="term" value="F:zinc ion binding"/>
    <property type="evidence" value="ECO:0007669"/>
    <property type="project" value="UniProtKB-KW"/>
</dbReference>
<organism evidence="6 7">
    <name type="scientific">Leucosporidium creatinivorum</name>
    <dbReference type="NCBI Taxonomy" id="106004"/>
    <lineage>
        <taxon>Eukaryota</taxon>
        <taxon>Fungi</taxon>
        <taxon>Dikarya</taxon>
        <taxon>Basidiomycota</taxon>
        <taxon>Pucciniomycotina</taxon>
        <taxon>Microbotryomycetes</taxon>
        <taxon>Leucosporidiales</taxon>
        <taxon>Leucosporidium</taxon>
    </lineage>
</organism>
<evidence type="ECO:0000256" key="2">
    <source>
        <dbReference type="ARBA" id="ARBA00022771"/>
    </source>
</evidence>
<dbReference type="Gene3D" id="2.170.270.10">
    <property type="entry name" value="SET domain"/>
    <property type="match status" value="1"/>
</dbReference>
<evidence type="ECO:0000313" key="7">
    <source>
        <dbReference type="Proteomes" id="UP000193467"/>
    </source>
</evidence>
<dbReference type="Proteomes" id="UP000193467">
    <property type="component" value="Unassembled WGS sequence"/>
</dbReference>
<name>A0A1Y2DWT8_9BASI</name>
<evidence type="ECO:0000256" key="3">
    <source>
        <dbReference type="ARBA" id="ARBA00022833"/>
    </source>
</evidence>
<dbReference type="InParanoid" id="A0A1Y2DWT8"/>
<dbReference type="InterPro" id="IPR046341">
    <property type="entry name" value="SET_dom_sf"/>
</dbReference>
<evidence type="ECO:0000313" key="6">
    <source>
        <dbReference type="EMBL" id="ORY63669.1"/>
    </source>
</evidence>
<evidence type="ECO:0000259" key="5">
    <source>
        <dbReference type="PROSITE" id="PS50865"/>
    </source>
</evidence>
<gene>
    <name evidence="6" type="ORF">BCR35DRAFT_334780</name>
</gene>
<dbReference type="Pfam" id="PF01753">
    <property type="entry name" value="zf-MYND"/>
    <property type="match status" value="1"/>
</dbReference>
<proteinExistence type="predicted"/>
<keyword evidence="2 4" id="KW-0863">Zinc-finger</keyword>
<reference evidence="6 7" key="1">
    <citation type="submission" date="2016-07" db="EMBL/GenBank/DDBJ databases">
        <title>Pervasive Adenine N6-methylation of Active Genes in Fungi.</title>
        <authorList>
            <consortium name="DOE Joint Genome Institute"/>
            <person name="Mondo S.J."/>
            <person name="Dannebaum R.O."/>
            <person name="Kuo R.C."/>
            <person name="Labutti K."/>
            <person name="Haridas S."/>
            <person name="Kuo A."/>
            <person name="Salamov A."/>
            <person name="Ahrendt S.R."/>
            <person name="Lipzen A."/>
            <person name="Sullivan W."/>
            <person name="Andreopoulos W.B."/>
            <person name="Clum A."/>
            <person name="Lindquist E."/>
            <person name="Daum C."/>
            <person name="Ramamoorthy G.K."/>
            <person name="Gryganskyi A."/>
            <person name="Culley D."/>
            <person name="Magnuson J.K."/>
            <person name="James T.Y."/>
            <person name="O'Malley M.A."/>
            <person name="Stajich J.E."/>
            <person name="Spatafora J.W."/>
            <person name="Visel A."/>
            <person name="Grigoriev I.V."/>
        </authorList>
    </citation>
    <scope>NUCLEOTIDE SEQUENCE [LARGE SCALE GENOMIC DNA]</scope>
    <source>
        <strain evidence="6 7">62-1032</strain>
    </source>
</reference>
<dbReference type="Gene3D" id="6.10.140.2220">
    <property type="match status" value="1"/>
</dbReference>